<organism evidence="1 2">
    <name type="scientific">Lithospermum erythrorhizon</name>
    <name type="common">Purple gromwell</name>
    <name type="synonym">Lithospermum officinale var. erythrorhizon</name>
    <dbReference type="NCBI Taxonomy" id="34254"/>
    <lineage>
        <taxon>Eukaryota</taxon>
        <taxon>Viridiplantae</taxon>
        <taxon>Streptophyta</taxon>
        <taxon>Embryophyta</taxon>
        <taxon>Tracheophyta</taxon>
        <taxon>Spermatophyta</taxon>
        <taxon>Magnoliopsida</taxon>
        <taxon>eudicotyledons</taxon>
        <taxon>Gunneridae</taxon>
        <taxon>Pentapetalae</taxon>
        <taxon>asterids</taxon>
        <taxon>lamiids</taxon>
        <taxon>Boraginales</taxon>
        <taxon>Boraginaceae</taxon>
        <taxon>Boraginoideae</taxon>
        <taxon>Lithospermeae</taxon>
        <taxon>Lithospermum</taxon>
    </lineage>
</organism>
<proteinExistence type="predicted"/>
<dbReference type="AlphaFoldDB" id="A0AAV3Q7A1"/>
<reference evidence="1 2" key="1">
    <citation type="submission" date="2024-01" db="EMBL/GenBank/DDBJ databases">
        <title>The complete chloroplast genome sequence of Lithospermum erythrorhizon: insights into the phylogenetic relationship among Boraginaceae species and the maternal lineages of purple gromwells.</title>
        <authorList>
            <person name="Okada T."/>
            <person name="Watanabe K."/>
        </authorList>
    </citation>
    <scope>NUCLEOTIDE SEQUENCE [LARGE SCALE GENOMIC DNA]</scope>
</reference>
<accession>A0AAV3Q7A1</accession>
<comment type="caution">
    <text evidence="1">The sequence shown here is derived from an EMBL/GenBank/DDBJ whole genome shotgun (WGS) entry which is preliminary data.</text>
</comment>
<keyword evidence="2" id="KW-1185">Reference proteome</keyword>
<sequence>MAEIFVKFGPRKFKFDLDDFEQILGLPKEGFHDYALQSEFPSDIPVANLTELSILLNHDRTVPESKRRVDAAWQRLFNGDERFSLSVKIFLHTSNSQSELTALESVIFYKLIHLQKINLPYLIINQIQNILTSNNIVYYPHRQVVTFIVLHWRVHALNTSIDDVGIKVIGESTEEDVAVRPRRSIHDQLHALEEGQDRLHRDLEGPRDTVH</sequence>
<dbReference type="EMBL" id="BAABME010003591">
    <property type="protein sequence ID" value="GAA0159405.1"/>
    <property type="molecule type" value="Genomic_DNA"/>
</dbReference>
<gene>
    <name evidence="1" type="ORF">LIER_16185</name>
</gene>
<evidence type="ECO:0000313" key="1">
    <source>
        <dbReference type="EMBL" id="GAA0159405.1"/>
    </source>
</evidence>
<protein>
    <submittedName>
        <fullName evidence="1">Uncharacterized protein</fullName>
    </submittedName>
</protein>
<name>A0AAV3Q7A1_LITER</name>
<evidence type="ECO:0000313" key="2">
    <source>
        <dbReference type="Proteomes" id="UP001454036"/>
    </source>
</evidence>
<dbReference type="Proteomes" id="UP001454036">
    <property type="component" value="Unassembled WGS sequence"/>
</dbReference>